<reference evidence="2 3" key="1">
    <citation type="submission" date="2019-08" db="EMBL/GenBank/DDBJ databases">
        <title>Bradymonadales sp. TMQ4.</title>
        <authorList>
            <person name="Liang Q."/>
        </authorList>
    </citation>
    <scope>NUCLEOTIDE SEQUENCE [LARGE SCALE GENOMIC DNA]</scope>
    <source>
        <strain evidence="2 3">TMQ4</strain>
    </source>
</reference>
<dbReference type="RefSeq" id="WP_146981100.1">
    <property type="nucleotide sequence ID" value="NZ_VOSM01000004.1"/>
</dbReference>
<dbReference type="Pfam" id="PF01844">
    <property type="entry name" value="HNH"/>
    <property type="match status" value="1"/>
</dbReference>
<dbReference type="PANTHER" id="PTHR39639:SF1">
    <property type="entry name" value="DUF262 DOMAIN-CONTAINING PROTEIN"/>
    <property type="match status" value="1"/>
</dbReference>
<dbReference type="SMART" id="SM00507">
    <property type="entry name" value="HNHc"/>
    <property type="match status" value="1"/>
</dbReference>
<accession>A0A5C6XCH4</accession>
<dbReference type="OrthoDB" id="9787127at2"/>
<dbReference type="EMBL" id="VOSM01000004">
    <property type="protein sequence ID" value="TXD36981.1"/>
    <property type="molecule type" value="Genomic_DNA"/>
</dbReference>
<proteinExistence type="predicted"/>
<dbReference type="InterPro" id="IPR004919">
    <property type="entry name" value="GmrSD_N"/>
</dbReference>
<protein>
    <submittedName>
        <fullName evidence="2">DUF262 domain-containing protein</fullName>
    </submittedName>
</protein>
<sequence>MSAFNPKVEYRIVSRDVSIRDFYDYAEEWVVRPPYQRKAVWSRKKQQSLLDSLFRRYYIPRIVVREVRLSSDRVINEVIDGQQRITTVQNFLSNELPLPKGLSEVDSRLGGATYEELPSDIRRFVDRLTFSSDLVSDINDPGDPNHQNIATEIFWRLQQGESLNYMEVAHSRLSSIARNFVVKYADDQRFDFEQYRPLDENPDKHPFFRIIDRSNERMQHLSLLTRFLILVDGDGDKDLKHSDVLEYIESYNRENGIGDWESMEKEKVAGDVLKTLRTFYDIFKDDPMVADGDGLKELKTEYLIVSFFLLLRHLTAYYVFNQAEKETFRDFVFEFHDRWKNSRREQDTDILVFSEHRQQSISEIKVRDRVMRQLFFEFVASRGHELKTKDERRIFNEAERIQIYRRQNGQCQQCLNEGKPSREAEVSWSEYEADHIIPHSKGGQTATWNGQVLCRVHNRRKSNRVATTEAGEA</sequence>
<dbReference type="InterPro" id="IPR003615">
    <property type="entry name" value="HNH_nuc"/>
</dbReference>
<dbReference type="AlphaFoldDB" id="A0A5C6XCH4"/>
<evidence type="ECO:0000313" key="3">
    <source>
        <dbReference type="Proteomes" id="UP000321412"/>
    </source>
</evidence>
<organism evidence="2 3">
    <name type="scientific">Lujinxingia vulgaris</name>
    <dbReference type="NCBI Taxonomy" id="2600176"/>
    <lineage>
        <taxon>Bacteria</taxon>
        <taxon>Deltaproteobacteria</taxon>
        <taxon>Bradymonadales</taxon>
        <taxon>Lujinxingiaceae</taxon>
        <taxon>Lujinxingia</taxon>
    </lineage>
</organism>
<dbReference type="GO" id="GO:0004519">
    <property type="term" value="F:endonuclease activity"/>
    <property type="evidence" value="ECO:0007669"/>
    <property type="project" value="InterPro"/>
</dbReference>
<dbReference type="CDD" id="cd00085">
    <property type="entry name" value="HNHc"/>
    <property type="match status" value="1"/>
</dbReference>
<evidence type="ECO:0000313" key="2">
    <source>
        <dbReference type="EMBL" id="TXD36981.1"/>
    </source>
</evidence>
<comment type="caution">
    <text evidence="2">The sequence shown here is derived from an EMBL/GenBank/DDBJ whole genome shotgun (WGS) entry which is preliminary data.</text>
</comment>
<gene>
    <name evidence="2" type="ORF">FRC98_09575</name>
</gene>
<dbReference type="GO" id="GO:0008270">
    <property type="term" value="F:zinc ion binding"/>
    <property type="evidence" value="ECO:0007669"/>
    <property type="project" value="InterPro"/>
</dbReference>
<feature type="domain" description="HNH nuclease" evidence="1">
    <location>
        <begin position="398"/>
        <end position="459"/>
    </location>
</feature>
<dbReference type="Proteomes" id="UP000321412">
    <property type="component" value="Unassembled WGS sequence"/>
</dbReference>
<evidence type="ECO:0000259" key="1">
    <source>
        <dbReference type="SMART" id="SM00507"/>
    </source>
</evidence>
<dbReference type="Pfam" id="PF03235">
    <property type="entry name" value="GmrSD_N"/>
    <property type="match status" value="1"/>
</dbReference>
<dbReference type="Gene3D" id="1.10.30.50">
    <property type="match status" value="1"/>
</dbReference>
<dbReference type="GO" id="GO:0003676">
    <property type="term" value="F:nucleic acid binding"/>
    <property type="evidence" value="ECO:0007669"/>
    <property type="project" value="InterPro"/>
</dbReference>
<dbReference type="InterPro" id="IPR002711">
    <property type="entry name" value="HNH"/>
</dbReference>
<dbReference type="PANTHER" id="PTHR39639">
    <property type="entry name" value="CHROMOSOME 16, WHOLE GENOME SHOTGUN SEQUENCE"/>
    <property type="match status" value="1"/>
</dbReference>
<keyword evidence="3" id="KW-1185">Reference proteome</keyword>
<name>A0A5C6XCH4_9DELT</name>